<accession>A0A9W9PYA6</accession>
<dbReference type="AlphaFoldDB" id="A0A9W9PYA6"/>
<name>A0A9W9PYA6_9EURO</name>
<proteinExistence type="predicted"/>
<reference evidence="1" key="2">
    <citation type="journal article" date="2023" name="IMA Fungus">
        <title>Comparative genomic study of the Penicillium genus elucidates a diverse pangenome and 15 lateral gene transfer events.</title>
        <authorList>
            <person name="Petersen C."/>
            <person name="Sorensen T."/>
            <person name="Nielsen M.R."/>
            <person name="Sondergaard T.E."/>
            <person name="Sorensen J.L."/>
            <person name="Fitzpatrick D.A."/>
            <person name="Frisvad J.C."/>
            <person name="Nielsen K.L."/>
        </authorList>
    </citation>
    <scope>NUCLEOTIDE SEQUENCE</scope>
    <source>
        <strain evidence="1">IBT 21472</strain>
    </source>
</reference>
<reference evidence="1" key="1">
    <citation type="submission" date="2022-12" db="EMBL/GenBank/DDBJ databases">
        <authorList>
            <person name="Petersen C."/>
        </authorList>
    </citation>
    <scope>NUCLEOTIDE SEQUENCE</scope>
    <source>
        <strain evidence="1">IBT 21472</strain>
    </source>
</reference>
<dbReference type="Proteomes" id="UP001147746">
    <property type="component" value="Unassembled WGS sequence"/>
</dbReference>
<comment type="caution">
    <text evidence="1">The sequence shown here is derived from an EMBL/GenBank/DDBJ whole genome shotgun (WGS) entry which is preliminary data.</text>
</comment>
<sequence>MSPSAVADHGLCIPVVRPVQVRGLLLPQYTLATDRGHGRVHLHGARVFCRQYVAVALQRYVAWIWIGKSFGLVGWWSTVGGDRCDPAVVLRDVIGRVHGVIRPLGGIDHLHCVAAILVVRVGTKPYCLPRPHFEPWLFKDDSACGLDLFP</sequence>
<dbReference type="EMBL" id="JAPZBO010000004">
    <property type="protein sequence ID" value="KAJ5318424.1"/>
    <property type="molecule type" value="Genomic_DNA"/>
</dbReference>
<keyword evidence="2" id="KW-1185">Reference proteome</keyword>
<evidence type="ECO:0000313" key="2">
    <source>
        <dbReference type="Proteomes" id="UP001147746"/>
    </source>
</evidence>
<protein>
    <submittedName>
        <fullName evidence="1">Uncharacterized protein</fullName>
    </submittedName>
</protein>
<gene>
    <name evidence="1" type="ORF">N7476_004844</name>
</gene>
<evidence type="ECO:0000313" key="1">
    <source>
        <dbReference type="EMBL" id="KAJ5318424.1"/>
    </source>
</evidence>
<organism evidence="1 2">
    <name type="scientific">Penicillium atrosanguineum</name>
    <dbReference type="NCBI Taxonomy" id="1132637"/>
    <lineage>
        <taxon>Eukaryota</taxon>
        <taxon>Fungi</taxon>
        <taxon>Dikarya</taxon>
        <taxon>Ascomycota</taxon>
        <taxon>Pezizomycotina</taxon>
        <taxon>Eurotiomycetes</taxon>
        <taxon>Eurotiomycetidae</taxon>
        <taxon>Eurotiales</taxon>
        <taxon>Aspergillaceae</taxon>
        <taxon>Penicillium</taxon>
    </lineage>
</organism>